<dbReference type="KEGG" id="vg:26796530"/>
<sequence length="80" mass="9220">MLLLQQVTSEGDCLNNNNILLKNEQQLLNYYSIEDGSLCYVDVLDADNHAYDAWLSNWDYTGAETRYFKVSRVHVDLTGE</sequence>
<keyword evidence="2" id="KW-1185">Reference proteome</keyword>
<dbReference type="GeneID" id="26796530"/>
<evidence type="ECO:0000313" key="1">
    <source>
        <dbReference type="EMBL" id="AKO60936.1"/>
    </source>
</evidence>
<proteinExistence type="predicted"/>
<dbReference type="Proteomes" id="UP000202763">
    <property type="component" value="Segment"/>
</dbReference>
<name>A0A0H4ISV2_9CAUD</name>
<dbReference type="RefSeq" id="YP_009225469.1">
    <property type="nucleotide sequence ID" value="NC_029094.1"/>
</dbReference>
<organism evidence="1 2">
    <name type="scientific">Pseudoalteromonas phage H101</name>
    <dbReference type="NCBI Taxonomy" id="1654919"/>
    <lineage>
        <taxon>Viruses</taxon>
        <taxon>Duplodnaviria</taxon>
        <taxon>Heunggongvirae</taxon>
        <taxon>Uroviricota</taxon>
        <taxon>Caudoviricetes</taxon>
        <taxon>Shandongvirus</taxon>
        <taxon>Shandongvirus H101</taxon>
    </lineage>
</organism>
<evidence type="ECO:0000313" key="2">
    <source>
        <dbReference type="Proteomes" id="UP000202763"/>
    </source>
</evidence>
<dbReference type="EMBL" id="KR534323">
    <property type="protein sequence ID" value="AKO60936.1"/>
    <property type="molecule type" value="Genomic_DNA"/>
</dbReference>
<accession>A0A0H4ISV2</accession>
<reference evidence="1 2" key="1">
    <citation type="submission" date="2015-05" db="EMBL/GenBank/DDBJ databases">
        <authorList>
            <person name="Wang D.B."/>
            <person name="Wang M."/>
        </authorList>
    </citation>
    <scope>NUCLEOTIDE SEQUENCE [LARGE SCALE GENOMIC DNA]</scope>
</reference>
<protein>
    <submittedName>
        <fullName evidence="1">Uncharacterized protein</fullName>
    </submittedName>
</protein>